<dbReference type="InterPro" id="IPR007110">
    <property type="entry name" value="Ig-like_dom"/>
</dbReference>
<feature type="compositionally biased region" description="Basic and acidic residues" evidence="6">
    <location>
        <begin position="4623"/>
        <end position="4638"/>
    </location>
</feature>
<evidence type="ECO:0000313" key="9">
    <source>
        <dbReference type="EMBL" id="KAF7259721.1"/>
    </source>
</evidence>
<evidence type="ECO:0000256" key="7">
    <source>
        <dbReference type="SAM" id="Phobius"/>
    </source>
</evidence>
<evidence type="ECO:0000259" key="8">
    <source>
        <dbReference type="PROSITE" id="PS50835"/>
    </source>
</evidence>
<evidence type="ECO:0000256" key="5">
    <source>
        <dbReference type="ARBA" id="ARBA00023319"/>
    </source>
</evidence>
<keyword evidence="4" id="KW-0325">Glycoprotein</keyword>
<evidence type="ECO:0000313" key="10">
    <source>
        <dbReference type="Proteomes" id="UP000822476"/>
    </source>
</evidence>
<dbReference type="PANTHER" id="PTHR11640">
    <property type="entry name" value="NEPHRIN"/>
    <property type="match status" value="1"/>
</dbReference>
<evidence type="ECO:0000256" key="1">
    <source>
        <dbReference type="ARBA" id="ARBA00004479"/>
    </source>
</evidence>
<dbReference type="GO" id="GO:0005911">
    <property type="term" value="C:cell-cell junction"/>
    <property type="evidence" value="ECO:0007669"/>
    <property type="project" value="TreeGrafter"/>
</dbReference>
<dbReference type="InterPro" id="IPR051275">
    <property type="entry name" value="Cell_adhesion_signaling"/>
</dbReference>
<dbReference type="SMART" id="SM00409">
    <property type="entry name" value="IG"/>
    <property type="match status" value="7"/>
</dbReference>
<evidence type="ECO:0000256" key="3">
    <source>
        <dbReference type="ARBA" id="ARBA00023157"/>
    </source>
</evidence>
<protein>
    <recommendedName>
        <fullName evidence="8">Ig-like domain-containing protein</fullName>
    </recommendedName>
</protein>
<evidence type="ECO:0000256" key="6">
    <source>
        <dbReference type="SAM" id="MobiDB-lite"/>
    </source>
</evidence>
<comment type="caution">
    <text evidence="9">The sequence shown here is derived from an EMBL/GenBank/DDBJ whole genome shotgun (WGS) entry which is preliminary data.</text>
</comment>
<dbReference type="OrthoDB" id="6269336at2759"/>
<dbReference type="GO" id="GO:0050839">
    <property type="term" value="F:cell adhesion molecule binding"/>
    <property type="evidence" value="ECO:0007669"/>
    <property type="project" value="TreeGrafter"/>
</dbReference>
<dbReference type="PANTHER" id="PTHR11640:SF31">
    <property type="entry name" value="IRREGULAR CHIASM C-ROUGHEST PROTEIN-RELATED"/>
    <property type="match status" value="1"/>
</dbReference>
<proteinExistence type="predicted"/>
<evidence type="ECO:0000256" key="2">
    <source>
        <dbReference type="ARBA" id="ARBA00023136"/>
    </source>
</evidence>
<keyword evidence="2 7" id="KW-0472">Membrane</keyword>
<dbReference type="GO" id="GO:0005886">
    <property type="term" value="C:plasma membrane"/>
    <property type="evidence" value="ECO:0007669"/>
    <property type="project" value="TreeGrafter"/>
</dbReference>
<sequence>MRVTCHFEYDHMARLLQRLDYSESLPSWNRTTTIRLKAVLLSRLFNEHIQSTMKGLLDNFHHRGQKVYTSVQFQRTGSKRRLLEMNAEIAILYHVGFPMGSIHLWTFYRTGDSIQTESCYAKHTVDFDELTNNTIPEIIEKSDLYKETSGRGFKLTRFICTFQPDHVAFVALTYQTLLKAKNTSLEFLNNINLSLRRQIFQFLINPNSTEAQQLPTETGYATDVRLQKVKIGWHATIYPNEHWQMLVSHPNWTPDEQLSNELSEPKQYTIYHKSLQSKKVRVVYQNMTNFMVYYLPQQAATYEDSGVYFCEVTSCFSGCPIYQLTRPRRLIVLPQSDILSVHFHSRFPVTGGIDEIRNDNFYQVNANTKDPLLPYLQNLYVYCMIRILPVWSDVYRVKFELSENLVSKTTTISYSQHNETIVMTGFACQVYVLVGPDPAVHPGPLNASCVVSFSDNAFVDEFDLRKRDQIGPLIQSRPVFVDPRSRPFIYTELTESDNKELMYIIRNWTTQTRYAAKVFHASVFGKDRMEEGFFRLSILAYLARPKARIVLGLFFSAVNGDDLVMEQLHGCHLIDLNESIEVEKYPELLMHAIYAYSGGDGYARAEFNCAIRAEHVALAIVVYNVHEGEQQSTPNLDSHVLGYIGSVIQYWYAHPLDEQPTEVRFPREMLATYIVIKLNMGWRASVKIGSSVQMLGTVPTHEHQIRCFRSANRTHFAPTDVSGRLNDHVQTRNPFAYYFRLLNITYEESGFYTCNATITGARGSHETVIVFGPRMLLVIPDNSSLKLLLNNRLLNNEDEWVSAPYKLRRIYRLVMTDSDVYVHCEFRAPLPGTFKLSYGFSVRNYYHGFYAKPIVHRSFELLTREEYILNRYYFTFPRANPDGRVVRILAICVVNCTLEQAIPLDLHTRGYTIKVTAQQVMEGIEAVRPNVFSEFVKSDNRLFQMAFNQLTGQTRTSVVFHKESFKKRQHETVSTFTVHASLGYPRGRIAAWSIFLYADGRLFEDPCRLVELRDLNDWNLPLLLKADYAYKNLNWRNFVQASFTCVLRAEHITTSVLAYTGEDSLLVRPSTLSLIQVAFRHMVLSWLDHPKNENESNFWTPLNSLTAYRVVKLLMGWPASVTRNTTVRMLGSAVSTATSVQCFYRVNQSNPWAVVSDDFTVERPTTETVLSFFLKKSAVQHKDSGLYACNVTGDDVMKHRIGFSPRLLLVLPDASLLRTFVFLELKNTEAVAILSFRSARNNSSFDADCDQSVYVYCVFQSPWAYTVNAVVWLMYTGPNGTVVFNNRTATQTAIIHEKRNRTYVYAWTIRTPKPRHVRGLLKVECHVKLPPLVSAPLDLTSQNLEVKLVQNSTIIPNVKIAPVIFHHFINTSRMTLQQALRRPMNESITSAIAFHSSGPSRCLLDGPVRLDFITNLGFPKGQVFVYLLYEYRSVVRFANCVHLKVFDLDNSSIPDSIQQQDIYADSQGRHFVHVTIMCPLLSKHFGILLVSLNTFNKKMPINVPRQRFLRMVQRKVRKWLTHPTDNRTTPFFVPSDSGLTYLITRICVRRRLHVAVNRPVVMFSILGPGGQGIPHCMYHRNSDGQNIDKVPISLDSHSFHLYLNRTIGTFELVNIKARLNDSGTYHCQIKACPKCGVLHRAVSHTWRVVVLPDSFLMRLSFDKISSDHAHSVETLDYGHVLEVYPEQRLYIHCQYQATGISWLSPQIQFNYYLIADNRSTTKLSTVVLEQISLPESSMVSLVYSLTVPMALQIGNASLRVGCYFDLSHLVSKGCINFMSKFITWNETAYLKVSNIRPPFILGESVRTQQPSVTRLLQLSSATKCEQWNLRNQTQQLINEGVYRGDYLANLGIPTGWTGVWLIYNKSSQLLYEKCQTTLYIQSFENSSDATQDRLTEWHLAQFTCVLQLDHQALFIYAMHSTNFHQNLTVFESQLANMLLQKLSQLLGFVQTPHGSGTDNLINCGPQCNVTYRFTWIRVGWRATVTIGSPIRMIGRLSKECHTVPKCIQSSESIGASISNEFRIERFENLLYFTVTKARAEFTDSGWFSCFVSNCTTCSSTTVFVRRQLLVLPDDSLIRLQLHPILNEIPECNYRPLLGRRFGFSCNYPITKQTIHRPVTHIRHLSVQDYKNGLLGSKPQRMSTSYSSHTLVTVQVNTIFQIQLPVPLETVKRWYVVCQLRFPKVCLFHDLAECTEAQNVTKIKLLSADPPRGPKIQARSIQTNLNQLTQHLQRVHVTENVFRKRGSSLSQLTEEGSISIQFSADVGEPDGWTFVWLFYVIQSTVLLDTCSQISVQRDAQHTMRANCTIQPGHVAIVLGAVNALYGEGNKDLIESTIGDKLLKQVGAWMNIKQTAPINRQINESCYSVDYRLALVRVTWKGLINSGDTIIMRGRMGDQEVTISHCSFSADPNISHLVPISSSFSIRNDFHLRMFTLYQSQAQESDTGYYKCDVLDILPQSPSLGMNQRFLHVLPTVRCNMSVERNGSLIDSVEQRLPDGTHYLLSNQTSYIQCTYSRKLEAGSSSVYGFEYRMHDPHTNTYVPVNPRRNGTLVTTKMNATNHVHVYRITGVDVSEYTGMLRVICYIQYDFAGQASVTSFGNKTHPTGPDQRYRTECIRSFTILEPANGELVIKTVSQTFQTRPVALGSKFVCTGGYGLPKLTYRWIRSRASKYVHMKLGDVDYASLLPADIGGWGGPKKPMSDMPEQGLEVHGPMLRIPDEPGYRGMSYLYTCEASNVVEDVEYHIKKTIYLTVSVCPTSRVQLDLTLLLSSKLMSACVLSPSPDGEIQFYGYYFLTFVRQLILGLPVEPNRVHINLIRDDIAEATASMAQSTPFWFNQSRTQIAQSLYSRHHKPITNRQICSSMPLSLEQVIEELDRQNPTEQDRAHLVLLTFDGLVNTTLGDSATRALNRVRKAQPNILLAWTHSSESDLLKPLQSRVENMMQPSSVVHILTRFLGVTDCHSCHYSIDDTTLQIERAQVFDQVCRDGKSKLPEPIPSPWFVHSVPQNFWFNEIQVDVTCVTNYTDQSSFSPISRNHIFLYTELTVCLSNLEQVKMLHTVQRPNLQHLEDACVHHLGSTIQTKVGPELSVTTRLTIGLHSNRDLLLCYQRIGEVQSELFDATNYVIHTLKQEEVNIDNLTLNVIHWPRFREGPALFQCTFDGFTPGLEVLLLSEEVPTTDTSLRSPLIPASPHYSVVARSNVSITGTLTRAYGRLLWLELTLSTKTLRLFCLVQPQADRLIVKRVMTELPTQTDHIRISPPVSYFEMKSSCPQPPVIRLQPDMDAGYEHSVGTELKVICELSSSNEHLALKLFFRTPHHMFTICHTQTSALNSENVTITVPCLIAAYTDKNCTQLLENGRIERSTTCLLERRSDIERTRRKIELTTHVQVEDYDGRVFCETIGHQTDHWVKTRRLISVVKTIRFHIDPQIEQFLYDPHTRAWECVAVAYPADETKRIHLLQATPTELNEYMRGYKVNVYAAHVPFSWAHQWPIMDRLEGMETVVHRWRITWSPRLLNRKATPLAGTVKARCSFGGKYADLITSIPELTDSPLEYLVKRAGETGAIDCLFRDTSRDSLRQIVLHRRIHTSWLDFDIPLGIVRMLDWTGEEFIETSERYMDMHMLTWWTRDSAPNVTLAIDHEGLVILLVITIHSIMEFDSGEYYCSASTIGNTFHYTEPVTNLIRGERQDVVIGQKILFTSDRWSVSLGTVLQSDRIHVKCVAWTTDPESHILKDFTLLPKVIPAGHNRTKAWTGRTSSIVVRSIDQYHMAEHSRDLRLDANVGCHLTTRHGWQMKKWIRLPKVICTAPRNLHWEPIGQFSYLWSTQLRCRSTGGCANMVFRWDWVAGPIPQLNNAPDACVDDQLLLSRLPRPGAYAFQCTATCVCDGEQLSDHVLASFFVSEDETEMTQQESADVTSENLEKAEWMSDPLEDERSQDKSMETAWRQETKDRMKGDQTETRWSHTCQPTQSGDYVCVTDKTESQDEDDEPVATLRMKSDSEQQKIKCIGEHDSVAPLFGIEDRVVSDATLLATFVLRRRQGRTALVSGNTKFKRASSEPQISGLNRCRPPLDGRLSAGSSNEYRLLLEYRLDREKFPRTRKHRTDKHNATSRIVHSFDDIRRTRTEPTGFNSNQTKFPDRSESVFFAVPNRFEERIRTSLQFDHKPSVHHLNYEVARRLGYELHNQSTKENGIVIWPQQLFTPRNEVDTSISDRKNINQTRRGLITSGLIEDLEYAVEPNKHSRMHADERNAPFPVGHQHQPPIWPPSSSVHYTEREKDNENDVFSSVSQTQVGQIDSQQNNVFREWWKQLTLRPELRSGLEKLRATLRTAECHWPLRGPLSMPQRCKQNWLHFFSEIKDRLFGKTSFNVQTAILTHKARTLNQLQITPGLVILPDTTTIHCPSFATTFSSDIYRPVRITWLRARTLDSLAVQRGAQLILEYTLTERHHRLGSERLLHPRRAFSYPPEKWSATYTLDIRPVELDDYGYYACVTSISASRTHPGLLNFTKLPPNPLCVVPQASPIRLPVLNWSSTQHCSPVPQPRLQSDKQNHESIPCLQAGAPVTVQCESSVIRLFCERADDFARGLRLIHTELNAHIYLIESGVMIYSTQLVDTKDPVQSARNRTDGRSKEDTEKGTGTDEAIISKSWRLILRSDHHNAFVRCESRPRLVRPRVASNLVYLRWLSEQLERTEVKMRLERSSVIGPLCVHPKPDSLAIVPEPSVASGHSLGVVQVEADESIQCAITDNRSTFPIMEVYSMSSEQQAIFDKSSKEKWRHSLTKPVGWFTRRRPKYARLLVPGNVNAGDWYYVRCLVPSARTERDFFVRIVAMEKTSDLVFPIQLSCIVVCLFGIVMSFKCVNWYVDYRKGRRSINRASPQTLNDIELGFSRTSSTALWIPEDPSFTHIES</sequence>
<accession>A0A8S9Z3H5</accession>
<keyword evidence="7" id="KW-0812">Transmembrane</keyword>
<dbReference type="InterPro" id="IPR003599">
    <property type="entry name" value="Ig_sub"/>
</dbReference>
<comment type="subcellular location">
    <subcellularLocation>
        <location evidence="1">Membrane</location>
        <topology evidence="1">Single-pass type I membrane protein</topology>
    </subcellularLocation>
</comment>
<feature type="domain" description="Ig-like" evidence="8">
    <location>
        <begin position="3545"/>
        <end position="3680"/>
    </location>
</feature>
<feature type="compositionally biased region" description="Polar residues" evidence="6">
    <location>
        <begin position="3907"/>
        <end position="3918"/>
    </location>
</feature>
<dbReference type="GO" id="GO:0098609">
    <property type="term" value="P:cell-cell adhesion"/>
    <property type="evidence" value="ECO:0007669"/>
    <property type="project" value="TreeGrafter"/>
</dbReference>
<evidence type="ECO:0000256" key="4">
    <source>
        <dbReference type="ARBA" id="ARBA00023180"/>
    </source>
</evidence>
<keyword evidence="3" id="KW-1015">Disulfide bond</keyword>
<reference evidence="9" key="1">
    <citation type="submission" date="2019-07" db="EMBL/GenBank/DDBJ databases">
        <title>Annotation for the trematode Paragonimus miyazaki's.</title>
        <authorList>
            <person name="Choi Y.-J."/>
        </authorList>
    </citation>
    <scope>NUCLEOTIDE SEQUENCE</scope>
    <source>
        <strain evidence="9">Japan</strain>
    </source>
</reference>
<dbReference type="EMBL" id="JTDE01001068">
    <property type="protein sequence ID" value="KAF7259721.1"/>
    <property type="molecule type" value="Genomic_DNA"/>
</dbReference>
<dbReference type="Proteomes" id="UP000822476">
    <property type="component" value="Unassembled WGS sequence"/>
</dbReference>
<keyword evidence="10" id="KW-1185">Reference proteome</keyword>
<feature type="transmembrane region" description="Helical" evidence="7">
    <location>
        <begin position="4836"/>
        <end position="4863"/>
    </location>
</feature>
<gene>
    <name evidence="9" type="ORF">EG68_02414</name>
</gene>
<feature type="region of interest" description="Disordered" evidence="6">
    <location>
        <begin position="4616"/>
        <end position="4639"/>
    </location>
</feature>
<keyword evidence="7" id="KW-1133">Transmembrane helix</keyword>
<name>A0A8S9Z3H5_9TREM</name>
<organism evidence="9 10">
    <name type="scientific">Paragonimus skrjabini miyazakii</name>
    <dbReference type="NCBI Taxonomy" id="59628"/>
    <lineage>
        <taxon>Eukaryota</taxon>
        <taxon>Metazoa</taxon>
        <taxon>Spiralia</taxon>
        <taxon>Lophotrochozoa</taxon>
        <taxon>Platyhelminthes</taxon>
        <taxon>Trematoda</taxon>
        <taxon>Digenea</taxon>
        <taxon>Plagiorchiida</taxon>
        <taxon>Troglotremata</taxon>
        <taxon>Troglotrematidae</taxon>
        <taxon>Paragonimus</taxon>
    </lineage>
</organism>
<keyword evidence="5" id="KW-0393">Immunoglobulin domain</keyword>
<dbReference type="PROSITE" id="PS50835">
    <property type="entry name" value="IG_LIKE"/>
    <property type="match status" value="1"/>
</dbReference>
<feature type="region of interest" description="Disordered" evidence="6">
    <location>
        <begin position="3905"/>
        <end position="3940"/>
    </location>
</feature>